<evidence type="ECO:0000313" key="4">
    <source>
        <dbReference type="Proteomes" id="UP000660611"/>
    </source>
</evidence>
<feature type="transmembrane region" description="Helical" evidence="1">
    <location>
        <begin position="101"/>
        <end position="123"/>
    </location>
</feature>
<proteinExistence type="predicted"/>
<evidence type="ECO:0000256" key="1">
    <source>
        <dbReference type="SAM" id="Phobius"/>
    </source>
</evidence>
<feature type="transmembrane region" description="Helical" evidence="1">
    <location>
        <begin position="67"/>
        <end position="89"/>
    </location>
</feature>
<dbReference type="AlphaFoldDB" id="A0A919PG77"/>
<sequence length="210" mass="23044">MTGRLRLAAEHFLLFYVLVAGYALADPPGGPIPVLVVLAVAAALYLRRQGGLDRRDLWRPEALRDAWRPALALWCGTAVAMTGLVAWLAPDRLFELPRERPLLWAAIVVFYPLLSVYPQELLFRAFLLHRYAPLFPGPRSAALAGAAAFGFAHVIFGNVLAVALTLAGGWLFARRYQRTRSLFVVSLEHAAYGLLIFTVGLGGSFYHGTA</sequence>
<accession>A0A919PG77</accession>
<dbReference type="Proteomes" id="UP000660611">
    <property type="component" value="Unassembled WGS sequence"/>
</dbReference>
<organism evidence="3 4">
    <name type="scientific">Dactylosporangium siamense</name>
    <dbReference type="NCBI Taxonomy" id="685454"/>
    <lineage>
        <taxon>Bacteria</taxon>
        <taxon>Bacillati</taxon>
        <taxon>Actinomycetota</taxon>
        <taxon>Actinomycetes</taxon>
        <taxon>Micromonosporales</taxon>
        <taxon>Micromonosporaceae</taxon>
        <taxon>Dactylosporangium</taxon>
    </lineage>
</organism>
<comment type="caution">
    <text evidence="3">The sequence shown here is derived from an EMBL/GenBank/DDBJ whole genome shotgun (WGS) entry which is preliminary data.</text>
</comment>
<evidence type="ECO:0000259" key="2">
    <source>
        <dbReference type="Pfam" id="PF02517"/>
    </source>
</evidence>
<dbReference type="InterPro" id="IPR003675">
    <property type="entry name" value="Rce1/LyrA-like_dom"/>
</dbReference>
<dbReference type="Pfam" id="PF02517">
    <property type="entry name" value="Rce1-like"/>
    <property type="match status" value="1"/>
</dbReference>
<keyword evidence="4" id="KW-1185">Reference proteome</keyword>
<dbReference type="GO" id="GO:0004175">
    <property type="term" value="F:endopeptidase activity"/>
    <property type="evidence" value="ECO:0007669"/>
    <property type="project" value="UniProtKB-ARBA"/>
</dbReference>
<feature type="transmembrane region" description="Helical" evidence="1">
    <location>
        <begin position="143"/>
        <end position="170"/>
    </location>
</feature>
<evidence type="ECO:0000313" key="3">
    <source>
        <dbReference type="EMBL" id="GIG42666.1"/>
    </source>
</evidence>
<feature type="transmembrane region" description="Helical" evidence="1">
    <location>
        <begin position="7"/>
        <end position="24"/>
    </location>
</feature>
<protein>
    <recommendedName>
        <fullName evidence="2">CAAX prenyl protease 2/Lysostaphin resistance protein A-like domain-containing protein</fullName>
    </recommendedName>
</protein>
<keyword evidence="1" id="KW-0472">Membrane</keyword>
<name>A0A919PG77_9ACTN</name>
<dbReference type="GO" id="GO:0080120">
    <property type="term" value="P:CAAX-box protein maturation"/>
    <property type="evidence" value="ECO:0007669"/>
    <property type="project" value="UniProtKB-ARBA"/>
</dbReference>
<feature type="domain" description="CAAX prenyl protease 2/Lysostaphin resistance protein A-like" evidence="2">
    <location>
        <begin position="104"/>
        <end position="192"/>
    </location>
</feature>
<gene>
    <name evidence="3" type="ORF">Dsi01nite_007070</name>
</gene>
<reference evidence="3" key="1">
    <citation type="submission" date="2021-01" db="EMBL/GenBank/DDBJ databases">
        <title>Whole genome shotgun sequence of Dactylosporangium siamense NBRC 106093.</title>
        <authorList>
            <person name="Komaki H."/>
            <person name="Tamura T."/>
        </authorList>
    </citation>
    <scope>NUCLEOTIDE SEQUENCE</scope>
    <source>
        <strain evidence="3">NBRC 106093</strain>
    </source>
</reference>
<keyword evidence="1" id="KW-0812">Transmembrane</keyword>
<feature type="transmembrane region" description="Helical" evidence="1">
    <location>
        <begin position="190"/>
        <end position="208"/>
    </location>
</feature>
<dbReference type="RefSeq" id="WP_203844553.1">
    <property type="nucleotide sequence ID" value="NZ_BAAAVW010000002.1"/>
</dbReference>
<keyword evidence="1" id="KW-1133">Transmembrane helix</keyword>
<dbReference type="EMBL" id="BONQ01000016">
    <property type="protein sequence ID" value="GIG42666.1"/>
    <property type="molecule type" value="Genomic_DNA"/>
</dbReference>